<dbReference type="AlphaFoldDB" id="A0A0H4WPG5"/>
<accession>A0A0H4WPG5</accession>
<keyword evidence="2" id="KW-1185">Reference proteome</keyword>
<protein>
    <submittedName>
        <fullName evidence="1">Uncharacterized protein</fullName>
    </submittedName>
</protein>
<name>A0A0H4WPG5_9BACT</name>
<organism evidence="1 2">
    <name type="scientific">Pseudomyxococcus hansupus</name>
    <dbReference type="NCBI Taxonomy" id="1297742"/>
    <lineage>
        <taxon>Bacteria</taxon>
        <taxon>Pseudomonadati</taxon>
        <taxon>Myxococcota</taxon>
        <taxon>Myxococcia</taxon>
        <taxon>Myxococcales</taxon>
        <taxon>Cystobacterineae</taxon>
        <taxon>Myxococcaceae</taxon>
        <taxon>Pseudomyxococcus</taxon>
    </lineage>
</organism>
<proteinExistence type="predicted"/>
<dbReference type="eggNOG" id="COG5340">
    <property type="taxonomic scope" value="Bacteria"/>
</dbReference>
<reference evidence="1 2" key="1">
    <citation type="journal article" date="2016" name="PLoS ONE">
        <title>Complete Genome Sequence and Comparative Genomics of a Novel Myxobacterium Myxococcus hansupus.</title>
        <authorList>
            <person name="Sharma G."/>
            <person name="Narwani T."/>
            <person name="Subramanian S."/>
        </authorList>
    </citation>
    <scope>NUCLEOTIDE SEQUENCE [LARGE SCALE GENOMIC DNA]</scope>
    <source>
        <strain evidence="2">mixupus</strain>
    </source>
</reference>
<dbReference type="PATRIC" id="fig|1297742.4.peg.2328"/>
<evidence type="ECO:0000313" key="2">
    <source>
        <dbReference type="Proteomes" id="UP000009026"/>
    </source>
</evidence>
<evidence type="ECO:0000313" key="1">
    <source>
        <dbReference type="EMBL" id="AKQ65396.1"/>
    </source>
</evidence>
<dbReference type="Proteomes" id="UP000009026">
    <property type="component" value="Chromosome"/>
</dbReference>
<gene>
    <name evidence="1" type="ORF">A176_002308</name>
</gene>
<dbReference type="EMBL" id="CP012109">
    <property type="protein sequence ID" value="AKQ65396.1"/>
    <property type="molecule type" value="Genomic_DNA"/>
</dbReference>
<dbReference type="KEGG" id="mym:A176_002308"/>
<sequence>MVYGAAKTVADLFKYRNKLGFPIAVSAIRDTLLSGLSTAEDIWRFAEICRVTKVIRHYLDVLEARRGQDIRLARQAFLARERARARSQEAPLPGHPESAG</sequence>